<feature type="transmembrane region" description="Helical" evidence="10">
    <location>
        <begin position="33"/>
        <end position="56"/>
    </location>
</feature>
<evidence type="ECO:0000256" key="4">
    <source>
        <dbReference type="ARBA" id="ARBA00022643"/>
    </source>
</evidence>
<dbReference type="GO" id="GO:0022900">
    <property type="term" value="P:electron transport chain"/>
    <property type="evidence" value="ECO:0007669"/>
    <property type="project" value="UniProtKB-UniRule"/>
</dbReference>
<dbReference type="InterPro" id="IPR011303">
    <property type="entry name" value="RnfD_bac"/>
</dbReference>
<dbReference type="PANTHER" id="PTHR30578:SF0">
    <property type="entry name" value="ION-TRANSLOCATING OXIDOREDUCTASE COMPLEX SUBUNIT D"/>
    <property type="match status" value="1"/>
</dbReference>
<evidence type="ECO:0000256" key="2">
    <source>
        <dbReference type="ARBA" id="ARBA00022553"/>
    </source>
</evidence>
<feature type="transmembrane region" description="Helical" evidence="10">
    <location>
        <begin position="104"/>
        <end position="124"/>
    </location>
</feature>
<keyword evidence="8 10" id="KW-1133">Transmembrane helix</keyword>
<evidence type="ECO:0000256" key="3">
    <source>
        <dbReference type="ARBA" id="ARBA00022630"/>
    </source>
</evidence>
<reference evidence="11 12" key="1">
    <citation type="submission" date="2019-04" db="EMBL/GenBank/DDBJ databases">
        <authorList>
            <person name="Van Vliet M D."/>
        </authorList>
    </citation>
    <scope>NUCLEOTIDE SEQUENCE [LARGE SCALE GENOMIC DNA]</scope>
    <source>
        <strain evidence="11 12">F1</strain>
    </source>
</reference>
<dbReference type="RefSeq" id="WP_136079901.1">
    <property type="nucleotide sequence ID" value="NZ_CAAHFG010000001.1"/>
</dbReference>
<organism evidence="11 12">
    <name type="scientific">Pontiella desulfatans</name>
    <dbReference type="NCBI Taxonomy" id="2750659"/>
    <lineage>
        <taxon>Bacteria</taxon>
        <taxon>Pseudomonadati</taxon>
        <taxon>Kiritimatiellota</taxon>
        <taxon>Kiritimatiellia</taxon>
        <taxon>Kiritimatiellales</taxon>
        <taxon>Pontiellaceae</taxon>
        <taxon>Pontiella</taxon>
    </lineage>
</organism>
<feature type="transmembrane region" description="Helical" evidence="10">
    <location>
        <begin position="218"/>
        <end position="236"/>
    </location>
</feature>
<comment type="function">
    <text evidence="10">Part of a membrane-bound complex that couples electron transfer with translocation of ions across the membrane.</text>
</comment>
<evidence type="ECO:0000256" key="1">
    <source>
        <dbReference type="ARBA" id="ARBA00022448"/>
    </source>
</evidence>
<dbReference type="GO" id="GO:0005886">
    <property type="term" value="C:plasma membrane"/>
    <property type="evidence" value="ECO:0007669"/>
    <property type="project" value="UniProtKB-SubCell"/>
</dbReference>
<keyword evidence="5 10" id="KW-0812">Transmembrane</keyword>
<feature type="modified residue" description="FMN phosphoryl threonine" evidence="10">
    <location>
        <position position="170"/>
    </location>
</feature>
<dbReference type="Pfam" id="PF03116">
    <property type="entry name" value="NQR2_RnfD_RnfE"/>
    <property type="match status" value="1"/>
</dbReference>
<keyword evidence="7 10" id="KW-0249">Electron transport</keyword>
<evidence type="ECO:0000256" key="8">
    <source>
        <dbReference type="ARBA" id="ARBA00022989"/>
    </source>
</evidence>
<dbReference type="InterPro" id="IPR004338">
    <property type="entry name" value="NqrB/RnfD"/>
</dbReference>
<keyword evidence="10" id="KW-1003">Cell membrane</keyword>
<evidence type="ECO:0000313" key="12">
    <source>
        <dbReference type="Proteomes" id="UP000366872"/>
    </source>
</evidence>
<keyword evidence="12" id="KW-1185">Reference proteome</keyword>
<keyword evidence="2 10" id="KW-0597">Phosphoprotein</keyword>
<name>A0A6C2U336_PONDE</name>
<evidence type="ECO:0000256" key="7">
    <source>
        <dbReference type="ARBA" id="ARBA00022982"/>
    </source>
</evidence>
<accession>A0A6C2U336</accession>
<feature type="transmembrane region" description="Helical" evidence="10">
    <location>
        <begin position="273"/>
        <end position="292"/>
    </location>
</feature>
<dbReference type="AlphaFoldDB" id="A0A6C2U336"/>
<comment type="similarity">
    <text evidence="10">Belongs to the NqrB/RnfD family.</text>
</comment>
<keyword evidence="4 10" id="KW-0288">FMN</keyword>
<feature type="transmembrane region" description="Helical" evidence="10">
    <location>
        <begin position="185"/>
        <end position="211"/>
    </location>
</feature>
<evidence type="ECO:0000256" key="9">
    <source>
        <dbReference type="ARBA" id="ARBA00023136"/>
    </source>
</evidence>
<evidence type="ECO:0000313" key="11">
    <source>
        <dbReference type="EMBL" id="VGO14418.1"/>
    </source>
</evidence>
<comment type="cofactor">
    <cofactor evidence="10">
        <name>FMN</name>
        <dbReference type="ChEBI" id="CHEBI:58210"/>
    </cofactor>
</comment>
<feature type="transmembrane region" description="Helical" evidence="10">
    <location>
        <begin position="242"/>
        <end position="261"/>
    </location>
</feature>
<dbReference type="GO" id="GO:0055085">
    <property type="term" value="P:transmembrane transport"/>
    <property type="evidence" value="ECO:0007669"/>
    <property type="project" value="InterPro"/>
</dbReference>
<dbReference type="NCBIfam" id="TIGR01946">
    <property type="entry name" value="rnfD"/>
    <property type="match status" value="1"/>
</dbReference>
<comment type="subunit">
    <text evidence="10">The complex is composed of six subunits: RnfA, RnfB, RnfC, RnfD, RnfE and RnfG.</text>
</comment>
<dbReference type="HAMAP" id="MF_00462">
    <property type="entry name" value="RsxD_RnfD"/>
    <property type="match status" value="1"/>
</dbReference>
<evidence type="ECO:0000256" key="10">
    <source>
        <dbReference type="HAMAP-Rule" id="MF_00462"/>
    </source>
</evidence>
<sequence>MSEETQSIRLPDPAKLIVSNSPHMRDKPTIGRIMFTVVAAMLPACIAAVLFFGFAALEVLALCVFSCVLAEEGWNKLMKRSSTWKDGSAILSGILLGMNLNAGAPWWICLLGGILAMILGKQLYGGLGYNPFNPVLVARVGLLIGFPGIMTTWDKPELGHWAIDGVTAATPLGLAPGETFVKDMLLGNVGGCLGETSAIALIIGGAILLYFKLIKWEVPLAFIGTVFVFTGIAHVVQPEVYHSPFVHVFSGGLLLGAFFMATDMVTSPMTHKGAWIFGFGCGLITSLIRLWGAYPEGVSFAILFMNALTPLIDRVTIRKPFGYIAPVKEAK</sequence>
<feature type="transmembrane region" description="Helical" evidence="10">
    <location>
        <begin position="136"/>
        <end position="153"/>
    </location>
</feature>
<gene>
    <name evidence="11" type="primary">rsxD</name>
    <name evidence="10" type="synonym">rnfD</name>
    <name evidence="11" type="ORF">PDESU_02979</name>
</gene>
<dbReference type="Proteomes" id="UP000366872">
    <property type="component" value="Unassembled WGS sequence"/>
</dbReference>
<dbReference type="EMBL" id="CAAHFG010000001">
    <property type="protein sequence ID" value="VGO14418.1"/>
    <property type="molecule type" value="Genomic_DNA"/>
</dbReference>
<evidence type="ECO:0000256" key="5">
    <source>
        <dbReference type="ARBA" id="ARBA00022692"/>
    </source>
</evidence>
<keyword evidence="6 10" id="KW-1278">Translocase</keyword>
<comment type="subcellular location">
    <subcellularLocation>
        <location evidence="10">Cell membrane</location>
        <topology evidence="10">Multi-pass membrane protein</topology>
    </subcellularLocation>
</comment>
<protein>
    <recommendedName>
        <fullName evidence="10">Ion-translocating oxidoreductase complex subunit D</fullName>
        <ecNumber evidence="10">7.-.-.-</ecNumber>
    </recommendedName>
    <alternativeName>
        <fullName evidence="10">Rnf electron transport complex subunit D</fullName>
    </alternativeName>
</protein>
<keyword evidence="1 10" id="KW-0813">Transport</keyword>
<keyword evidence="3 10" id="KW-0285">Flavoprotein</keyword>
<evidence type="ECO:0000256" key="6">
    <source>
        <dbReference type="ARBA" id="ARBA00022967"/>
    </source>
</evidence>
<dbReference type="PANTHER" id="PTHR30578">
    <property type="entry name" value="ELECTRON TRANSPORT COMPLEX PROTEIN RNFD"/>
    <property type="match status" value="1"/>
</dbReference>
<keyword evidence="9 10" id="KW-0472">Membrane</keyword>
<proteinExistence type="inferred from homology"/>
<dbReference type="EC" id="7.-.-.-" evidence="10"/>